<protein>
    <recommendedName>
        <fullName evidence="4">Integumentary mucin C.1-like</fullName>
    </recommendedName>
</protein>
<reference evidence="2 3" key="1">
    <citation type="journal article" date="2017" name="Curr. Biol.">
        <title>Genome architecture and evolution of a unichromosomal asexual nematode.</title>
        <authorList>
            <person name="Fradin H."/>
            <person name="Zegar C."/>
            <person name="Gutwein M."/>
            <person name="Lucas J."/>
            <person name="Kovtun M."/>
            <person name="Corcoran D."/>
            <person name="Baugh L.R."/>
            <person name="Kiontke K."/>
            <person name="Gunsalus K."/>
            <person name="Fitch D.H."/>
            <person name="Piano F."/>
        </authorList>
    </citation>
    <scope>NUCLEOTIDE SEQUENCE [LARGE SCALE GENOMIC DNA]</scope>
    <source>
        <strain evidence="2">PF1309</strain>
    </source>
</reference>
<feature type="chain" id="PRO_5012742471" description="Integumentary mucin C.1-like" evidence="1">
    <location>
        <begin position="20"/>
        <end position="97"/>
    </location>
</feature>
<evidence type="ECO:0000256" key="1">
    <source>
        <dbReference type="SAM" id="SignalP"/>
    </source>
</evidence>
<organism evidence="2 3">
    <name type="scientific">Diploscapter pachys</name>
    <dbReference type="NCBI Taxonomy" id="2018661"/>
    <lineage>
        <taxon>Eukaryota</taxon>
        <taxon>Metazoa</taxon>
        <taxon>Ecdysozoa</taxon>
        <taxon>Nematoda</taxon>
        <taxon>Chromadorea</taxon>
        <taxon>Rhabditida</taxon>
        <taxon>Rhabditina</taxon>
        <taxon>Rhabditomorpha</taxon>
        <taxon>Rhabditoidea</taxon>
        <taxon>Rhabditidae</taxon>
        <taxon>Diploscapter</taxon>
    </lineage>
</organism>
<keyword evidence="3" id="KW-1185">Reference proteome</keyword>
<evidence type="ECO:0000313" key="3">
    <source>
        <dbReference type="Proteomes" id="UP000218231"/>
    </source>
</evidence>
<comment type="caution">
    <text evidence="2">The sequence shown here is derived from an EMBL/GenBank/DDBJ whole genome shotgun (WGS) entry which is preliminary data.</text>
</comment>
<gene>
    <name evidence="2" type="ORF">WR25_06310</name>
</gene>
<feature type="signal peptide" evidence="1">
    <location>
        <begin position="1"/>
        <end position="19"/>
    </location>
</feature>
<dbReference type="Proteomes" id="UP000218231">
    <property type="component" value="Unassembled WGS sequence"/>
</dbReference>
<dbReference type="AlphaFoldDB" id="A0A2A2L6L6"/>
<evidence type="ECO:0000313" key="2">
    <source>
        <dbReference type="EMBL" id="PAV81735.1"/>
    </source>
</evidence>
<accession>A0A2A2L6L6</accession>
<keyword evidence="1" id="KW-0732">Signal</keyword>
<dbReference type="EMBL" id="LIAE01007132">
    <property type="protein sequence ID" value="PAV81735.1"/>
    <property type="molecule type" value="Genomic_DNA"/>
</dbReference>
<name>A0A2A2L6L6_9BILA</name>
<sequence>MMNFAIFLVLFKWSNTCLTTPDMDLPSVQPTTYTDTTVSTPSMTTTCMTPDCTSSTTTTTTTSSSSTSTTTTCRITTTIPTDPCFANSAPLAQSGMS</sequence>
<evidence type="ECO:0008006" key="4">
    <source>
        <dbReference type="Google" id="ProtNLM"/>
    </source>
</evidence>
<proteinExistence type="predicted"/>